<name>A0A6A6VDJ1_9PLEO</name>
<evidence type="ECO:0000313" key="1">
    <source>
        <dbReference type="EMBL" id="KAF2747809.1"/>
    </source>
</evidence>
<dbReference type="InterPro" id="IPR029021">
    <property type="entry name" value="Prot-tyrosine_phosphatase-like"/>
</dbReference>
<dbReference type="CDD" id="cd14498">
    <property type="entry name" value="DSP"/>
    <property type="match status" value="1"/>
</dbReference>
<dbReference type="OrthoDB" id="10252009at2759"/>
<dbReference type="PANTHER" id="PTHR46588">
    <property type="entry name" value="SERINE/THREONINE/TYROSINE-INTERACTING PROTEIN"/>
    <property type="match status" value="1"/>
</dbReference>
<dbReference type="InterPro" id="IPR052449">
    <property type="entry name" value="STYX-Interacting_Phosphatase"/>
</dbReference>
<organism evidence="1 2">
    <name type="scientific">Sporormia fimetaria CBS 119925</name>
    <dbReference type="NCBI Taxonomy" id="1340428"/>
    <lineage>
        <taxon>Eukaryota</taxon>
        <taxon>Fungi</taxon>
        <taxon>Dikarya</taxon>
        <taxon>Ascomycota</taxon>
        <taxon>Pezizomycotina</taxon>
        <taxon>Dothideomycetes</taxon>
        <taxon>Pleosporomycetidae</taxon>
        <taxon>Pleosporales</taxon>
        <taxon>Sporormiaceae</taxon>
        <taxon>Sporormia</taxon>
    </lineage>
</organism>
<dbReference type="GO" id="GO:0005654">
    <property type="term" value="C:nucleoplasm"/>
    <property type="evidence" value="ECO:0007669"/>
    <property type="project" value="TreeGrafter"/>
</dbReference>
<sequence>MEAEMSLLHEPLHEYTFKLPGPPPVLVPAITWCTQVDRELRLRDRPTDATANDPDLGFLKPVGLGSISDNGEYKEWEYQQRWEAQKILPWLSVGPVPAARDKKYLEREGITMMMAIRARPTPLQGVLRVGEELGIRMEAIDTPDHGSLIKAFPHTTQIINRHLADVWQSQAATPSPRLGHVLVFCDGGNDVSPAVVAAYLMEMLDGFDHIAAMQVCQSRRFCINFDETTKNTLRAHWDILQAKRAILGVQSDAGTAASHHGHQTVLPLREGTARHKRHIEEAAQDEDMDMDSGVDADDALRFLGRSNLPFAAT</sequence>
<dbReference type="AlphaFoldDB" id="A0A6A6VDJ1"/>
<dbReference type="GO" id="GO:1990444">
    <property type="term" value="F:F-box domain binding"/>
    <property type="evidence" value="ECO:0007669"/>
    <property type="project" value="TreeGrafter"/>
</dbReference>
<dbReference type="SUPFAM" id="SSF52799">
    <property type="entry name" value="(Phosphotyrosine protein) phosphatases II"/>
    <property type="match status" value="1"/>
</dbReference>
<dbReference type="GO" id="GO:0005737">
    <property type="term" value="C:cytoplasm"/>
    <property type="evidence" value="ECO:0007669"/>
    <property type="project" value="TreeGrafter"/>
</dbReference>
<dbReference type="PANTHER" id="PTHR46588:SF1">
    <property type="entry name" value="SERINE_THREONINE_TYROSINE-INTERACTING PROTEIN"/>
    <property type="match status" value="1"/>
</dbReference>
<reference evidence="1" key="1">
    <citation type="journal article" date="2020" name="Stud. Mycol.">
        <title>101 Dothideomycetes genomes: a test case for predicting lifestyles and emergence of pathogens.</title>
        <authorList>
            <person name="Haridas S."/>
            <person name="Albert R."/>
            <person name="Binder M."/>
            <person name="Bloem J."/>
            <person name="Labutti K."/>
            <person name="Salamov A."/>
            <person name="Andreopoulos B."/>
            <person name="Baker S."/>
            <person name="Barry K."/>
            <person name="Bills G."/>
            <person name="Bluhm B."/>
            <person name="Cannon C."/>
            <person name="Castanera R."/>
            <person name="Culley D."/>
            <person name="Daum C."/>
            <person name="Ezra D."/>
            <person name="Gonzalez J."/>
            <person name="Henrissat B."/>
            <person name="Kuo A."/>
            <person name="Liang C."/>
            <person name="Lipzen A."/>
            <person name="Lutzoni F."/>
            <person name="Magnuson J."/>
            <person name="Mondo S."/>
            <person name="Nolan M."/>
            <person name="Ohm R."/>
            <person name="Pangilinan J."/>
            <person name="Park H.-J."/>
            <person name="Ramirez L."/>
            <person name="Alfaro M."/>
            <person name="Sun H."/>
            <person name="Tritt A."/>
            <person name="Yoshinaga Y."/>
            <person name="Zwiers L.-H."/>
            <person name="Turgeon B."/>
            <person name="Goodwin S."/>
            <person name="Spatafora J."/>
            <person name="Crous P."/>
            <person name="Grigoriev I."/>
        </authorList>
    </citation>
    <scope>NUCLEOTIDE SEQUENCE</scope>
    <source>
        <strain evidence="1">CBS 119925</strain>
    </source>
</reference>
<protein>
    <submittedName>
        <fullName evidence="1">Uncharacterized protein</fullName>
    </submittedName>
</protein>
<dbReference type="Gene3D" id="3.90.190.10">
    <property type="entry name" value="Protein tyrosine phosphatase superfamily"/>
    <property type="match status" value="1"/>
</dbReference>
<proteinExistence type="predicted"/>
<dbReference type="GO" id="GO:0070372">
    <property type="term" value="P:regulation of ERK1 and ERK2 cascade"/>
    <property type="evidence" value="ECO:0007669"/>
    <property type="project" value="TreeGrafter"/>
</dbReference>
<dbReference type="EMBL" id="MU006571">
    <property type="protein sequence ID" value="KAF2747809.1"/>
    <property type="molecule type" value="Genomic_DNA"/>
</dbReference>
<accession>A0A6A6VDJ1</accession>
<dbReference type="Proteomes" id="UP000799440">
    <property type="component" value="Unassembled WGS sequence"/>
</dbReference>
<gene>
    <name evidence="1" type="ORF">M011DRAFT_467397</name>
</gene>
<evidence type="ECO:0000313" key="2">
    <source>
        <dbReference type="Proteomes" id="UP000799440"/>
    </source>
</evidence>
<keyword evidence="2" id="KW-1185">Reference proteome</keyword>
<dbReference type="GO" id="GO:0062026">
    <property type="term" value="P:negative regulation of SCF-dependent proteasomal ubiquitin-dependent catabolic process"/>
    <property type="evidence" value="ECO:0007669"/>
    <property type="project" value="TreeGrafter"/>
</dbReference>